<dbReference type="AlphaFoldDB" id="A0AAD9DVQ2"/>
<gene>
    <name evidence="1" type="ORF">P4O66_008579</name>
</gene>
<organism evidence="1 2">
    <name type="scientific">Electrophorus voltai</name>
    <dbReference type="NCBI Taxonomy" id="2609070"/>
    <lineage>
        <taxon>Eukaryota</taxon>
        <taxon>Metazoa</taxon>
        <taxon>Chordata</taxon>
        <taxon>Craniata</taxon>
        <taxon>Vertebrata</taxon>
        <taxon>Euteleostomi</taxon>
        <taxon>Actinopterygii</taxon>
        <taxon>Neopterygii</taxon>
        <taxon>Teleostei</taxon>
        <taxon>Ostariophysi</taxon>
        <taxon>Gymnotiformes</taxon>
        <taxon>Gymnotoidei</taxon>
        <taxon>Gymnotidae</taxon>
        <taxon>Electrophorus</taxon>
    </lineage>
</organism>
<name>A0AAD9DVQ2_9TELE</name>
<protein>
    <submittedName>
        <fullName evidence="1">Uncharacterized protein</fullName>
    </submittedName>
</protein>
<sequence>MESILTGNITVWFWNSTKQDRQALQRVVRSAERITHAELPDLQIIYYKQCQTKARRIMKDPTHPNNRLFSLLSKQLANMGKIWLANMRVAPDEKPYGPTEEGHLVGCGKFCCRETVSREEAPSRAMMESSMCRTPEQPSEAAVCSLPGVLQSRSSRQWVDIKTCCSRHLDYMRVLSSSPFVTWTIVSQVRHVCAHAHGWAEGTCTEVNGEMQSRKNGKGLQAESAVGGCGRRGGGGLHPQCMRREHRATEGGGKLRIIYVAPPVGLLSRPVGVGATLACCGESWLELVLHQCSSRLTELSKEQEVERSGSHSREGISAFWVTRPSFAVLVMAVPDVRLITKPLSM</sequence>
<evidence type="ECO:0000313" key="1">
    <source>
        <dbReference type="EMBL" id="KAK1797190.1"/>
    </source>
</evidence>
<dbReference type="Proteomes" id="UP001239994">
    <property type="component" value="Unassembled WGS sequence"/>
</dbReference>
<reference evidence="1" key="1">
    <citation type="submission" date="2023-03" db="EMBL/GenBank/DDBJ databases">
        <title>Electrophorus voltai genome.</title>
        <authorList>
            <person name="Bian C."/>
        </authorList>
    </citation>
    <scope>NUCLEOTIDE SEQUENCE</scope>
    <source>
        <strain evidence="1">CB-2022</strain>
        <tissue evidence="1">Muscle</tissue>
    </source>
</reference>
<dbReference type="EMBL" id="JAROKS010000014">
    <property type="protein sequence ID" value="KAK1797190.1"/>
    <property type="molecule type" value="Genomic_DNA"/>
</dbReference>
<keyword evidence="2" id="KW-1185">Reference proteome</keyword>
<evidence type="ECO:0000313" key="2">
    <source>
        <dbReference type="Proteomes" id="UP001239994"/>
    </source>
</evidence>
<proteinExistence type="predicted"/>
<comment type="caution">
    <text evidence="1">The sequence shown here is derived from an EMBL/GenBank/DDBJ whole genome shotgun (WGS) entry which is preliminary data.</text>
</comment>
<accession>A0AAD9DVQ2</accession>